<dbReference type="Pfam" id="PF00370">
    <property type="entry name" value="FGGY_N"/>
    <property type="match status" value="1"/>
</dbReference>
<gene>
    <name evidence="11 14" type="primary">glpK</name>
    <name evidence="14" type="ORF">K8V42_10435</name>
    <name evidence="15" type="ORF">RU93_GL000918</name>
</gene>
<evidence type="ECO:0000256" key="7">
    <source>
        <dbReference type="ARBA" id="ARBA00022840"/>
    </source>
</evidence>
<evidence type="ECO:0000256" key="5">
    <source>
        <dbReference type="ARBA" id="ARBA00022777"/>
    </source>
</evidence>
<feature type="binding site" evidence="11">
    <location>
        <position position="15"/>
    </location>
    <ligand>
        <name>ATP</name>
        <dbReference type="ChEBI" id="CHEBI:30616"/>
    </ligand>
</feature>
<dbReference type="PROSITE" id="PS00933">
    <property type="entry name" value="FGGY_KINASES_1"/>
    <property type="match status" value="1"/>
</dbReference>
<feature type="binding site" evidence="11">
    <location>
        <position position="83"/>
    </location>
    <ligand>
        <name>glycerol</name>
        <dbReference type="ChEBI" id="CHEBI:17754"/>
    </ligand>
</feature>
<comment type="caution">
    <text evidence="11">Lacks conserved residue(s) required for the propagation of feature annotation.</text>
</comment>
<dbReference type="InterPro" id="IPR018485">
    <property type="entry name" value="FGGY_C"/>
</dbReference>
<dbReference type="UniPathway" id="UPA00618">
    <property type="reaction ID" value="UER00672"/>
</dbReference>
<keyword evidence="7 11" id="KW-0067">ATP-binding</keyword>
<feature type="binding site" evidence="11">
    <location>
        <position position="310"/>
    </location>
    <ligand>
        <name>ADP</name>
        <dbReference type="ChEBI" id="CHEBI:456216"/>
    </ligand>
</feature>
<evidence type="ECO:0000313" key="16">
    <source>
        <dbReference type="Proteomes" id="UP000182149"/>
    </source>
</evidence>
<keyword evidence="16" id="KW-1185">Reference proteome</keyword>
<sequence length="502" mass="55632">MKQKYILAIDQGTTSSRCILFNKNGQPYATSQKEFKQIFPQPGWVEHDPIEIWNSVQNVIAGVLIEGDVQPSEIAAIGITNQRETTVLWDKQTGEPVYHAIVWQSKQSSSVADEWKALGYEALIKEKTGLPIDSYFSATKIKWLFDHHPSIKKRAENGELLFGTIDTWLLWKLTEGKSHKTDYTNASRTMLFNIHELTWDQELLDLFGIPRCLLPEVCSNTEIFGYTDDYLFYGQKIPIAGMAGDQQAALIGQGAFEKGTVKNTYGTGAFILMNTGTQPIISTNGLLTTIGYAIGGEVTYALEGSIFVAGSAIQWLRDGLKLIDDAQDTEIAAGSVTDSHQIYVVPAFTGLGAPYWDQEARGAIFGITRGTTKEQLIRGTLESLAYQTCDVVRTMAQDANLPISLLKADGGASKNNFLMQFQADMLQTTVKRPLFLETTALGVAYLAGIATGFWADFDQMKEISAQVETFEPQMSPEVSANLYEGWQEAVEATMHFKHRPLK</sequence>
<comment type="function">
    <text evidence="9 11">Key enzyme in the regulation of glycerol uptake and metabolism. Catalyzes the phosphorylation of glycerol to yield sn-glycerol 3-phosphate.</text>
</comment>
<reference evidence="14" key="3">
    <citation type="submission" date="2021-11" db="EMBL/GenBank/DDBJ databases">
        <authorList>
            <person name="Gilroy R."/>
        </authorList>
    </citation>
    <scope>NUCLEOTIDE SEQUENCE</scope>
    <source>
        <strain evidence="14">150</strain>
    </source>
</reference>
<feature type="binding site" evidence="11">
    <location>
        <position position="411"/>
    </location>
    <ligand>
        <name>ADP</name>
        <dbReference type="ChEBI" id="CHEBI:456216"/>
    </ligand>
</feature>
<evidence type="ECO:0000259" key="13">
    <source>
        <dbReference type="Pfam" id="PF02782"/>
    </source>
</evidence>
<dbReference type="GO" id="GO:0004370">
    <property type="term" value="F:glycerol kinase activity"/>
    <property type="evidence" value="ECO:0007669"/>
    <property type="project" value="UniProtKB-UniRule"/>
</dbReference>
<dbReference type="HAMAP" id="MF_00186">
    <property type="entry name" value="Glycerol_kin"/>
    <property type="match status" value="1"/>
</dbReference>
<dbReference type="PANTHER" id="PTHR10196">
    <property type="entry name" value="SUGAR KINASE"/>
    <property type="match status" value="1"/>
</dbReference>
<evidence type="ECO:0000256" key="6">
    <source>
        <dbReference type="ARBA" id="ARBA00022798"/>
    </source>
</evidence>
<dbReference type="Gene3D" id="3.30.420.40">
    <property type="match status" value="2"/>
</dbReference>
<evidence type="ECO:0000256" key="2">
    <source>
        <dbReference type="ARBA" id="ARBA00009156"/>
    </source>
</evidence>
<protein>
    <recommendedName>
        <fullName evidence="11">Glycerol kinase</fullName>
        <ecNumber evidence="11">2.7.1.30</ecNumber>
    </recommendedName>
    <alternativeName>
        <fullName evidence="11">ATP:glycerol 3-phosphotransferase</fullName>
    </alternativeName>
    <alternativeName>
        <fullName evidence="11">Glycerokinase</fullName>
        <shortName evidence="11">GK</shortName>
    </alternativeName>
</protein>
<dbReference type="NCBIfam" id="TIGR01311">
    <property type="entry name" value="glycerol_kin"/>
    <property type="match status" value="1"/>
</dbReference>
<feature type="binding site" evidence="11">
    <location>
        <position position="245"/>
    </location>
    <ligand>
        <name>glycerol</name>
        <dbReference type="ChEBI" id="CHEBI:17754"/>
    </ligand>
</feature>
<comment type="activity regulation">
    <text evidence="11">Activated by phosphorylation and inhibited by fructose 1,6-bisphosphate (FBP).</text>
</comment>
<dbReference type="FunFam" id="3.30.420.40:FF:000007">
    <property type="entry name" value="Glycerol kinase"/>
    <property type="match status" value="1"/>
</dbReference>
<evidence type="ECO:0000313" key="15">
    <source>
        <dbReference type="EMBL" id="OJG09207.1"/>
    </source>
</evidence>
<keyword evidence="4 11" id="KW-0547">Nucleotide-binding</keyword>
<feature type="binding site" evidence="11">
    <location>
        <position position="135"/>
    </location>
    <ligand>
        <name>glycerol</name>
        <dbReference type="ChEBI" id="CHEBI:17754"/>
    </ligand>
</feature>
<reference evidence="15 16" key="1">
    <citation type="submission" date="2014-12" db="EMBL/GenBank/DDBJ databases">
        <title>Draft genome sequences of 29 type strains of Enterococci.</title>
        <authorList>
            <person name="Zhong Z."/>
            <person name="Sun Z."/>
            <person name="Liu W."/>
            <person name="Zhang W."/>
            <person name="Zhang H."/>
        </authorList>
    </citation>
    <scope>NUCLEOTIDE SEQUENCE [LARGE SCALE GENOMIC DNA]</scope>
    <source>
        <strain evidence="15 16">DSM 17690</strain>
    </source>
</reference>
<comment type="catalytic activity">
    <reaction evidence="8 11">
        <text>glycerol + ATP = sn-glycerol 3-phosphate + ADP + H(+)</text>
        <dbReference type="Rhea" id="RHEA:21644"/>
        <dbReference type="ChEBI" id="CHEBI:15378"/>
        <dbReference type="ChEBI" id="CHEBI:17754"/>
        <dbReference type="ChEBI" id="CHEBI:30616"/>
        <dbReference type="ChEBI" id="CHEBI:57597"/>
        <dbReference type="ChEBI" id="CHEBI:456216"/>
        <dbReference type="EC" id="2.7.1.30"/>
    </reaction>
</comment>
<comment type="similarity">
    <text evidence="2 11">Belongs to the FGGY kinase family.</text>
</comment>
<dbReference type="Proteomes" id="UP000182149">
    <property type="component" value="Unassembled WGS sequence"/>
</dbReference>
<keyword evidence="5 11" id="KW-0418">Kinase</keyword>
<feature type="binding site" evidence="11">
    <location>
        <position position="13"/>
    </location>
    <ligand>
        <name>ADP</name>
        <dbReference type="ChEBI" id="CHEBI:456216"/>
    </ligand>
</feature>
<feature type="binding site" evidence="11">
    <location>
        <position position="83"/>
    </location>
    <ligand>
        <name>sn-glycerol 3-phosphate</name>
        <dbReference type="ChEBI" id="CHEBI:57597"/>
    </ligand>
</feature>
<dbReference type="STRING" id="328396.RU93_GL000918"/>
<name>A0A1L8QP08_9ENTE</name>
<dbReference type="EC" id="2.7.1.30" evidence="11"/>
<dbReference type="InterPro" id="IPR018483">
    <property type="entry name" value="Carb_kinase_FGGY_CS"/>
</dbReference>
<evidence type="ECO:0000256" key="9">
    <source>
        <dbReference type="ARBA" id="ARBA00054633"/>
    </source>
</evidence>
<dbReference type="GO" id="GO:0006072">
    <property type="term" value="P:glycerol-3-phosphate metabolic process"/>
    <property type="evidence" value="ECO:0007669"/>
    <property type="project" value="InterPro"/>
</dbReference>
<dbReference type="GO" id="GO:0019563">
    <property type="term" value="P:glycerol catabolic process"/>
    <property type="evidence" value="ECO:0007669"/>
    <property type="project" value="UniProtKB-UniRule"/>
</dbReference>
<feature type="domain" description="Carbohydrate kinase FGGY C-terminal" evidence="13">
    <location>
        <begin position="262"/>
        <end position="450"/>
    </location>
</feature>
<dbReference type="PANTHER" id="PTHR10196:SF69">
    <property type="entry name" value="GLYCEROL KINASE"/>
    <property type="match status" value="1"/>
</dbReference>
<feature type="binding site" evidence="11">
    <location>
        <position position="246"/>
    </location>
    <ligand>
        <name>glycerol</name>
        <dbReference type="ChEBI" id="CHEBI:17754"/>
    </ligand>
</feature>
<dbReference type="AlphaFoldDB" id="A0A1L8QP08"/>
<feature type="binding site" evidence="11">
    <location>
        <position position="17"/>
    </location>
    <ligand>
        <name>ADP</name>
        <dbReference type="ChEBI" id="CHEBI:456216"/>
    </ligand>
</feature>
<evidence type="ECO:0000256" key="4">
    <source>
        <dbReference type="ARBA" id="ARBA00022741"/>
    </source>
</evidence>
<organism evidence="15 16">
    <name type="scientific">Enterococcus aquimarinus</name>
    <dbReference type="NCBI Taxonomy" id="328396"/>
    <lineage>
        <taxon>Bacteria</taxon>
        <taxon>Bacillati</taxon>
        <taxon>Bacillota</taxon>
        <taxon>Bacilli</taxon>
        <taxon>Lactobacillales</taxon>
        <taxon>Enterococcaceae</taxon>
        <taxon>Enterococcus</taxon>
    </lineage>
</organism>
<evidence type="ECO:0000256" key="11">
    <source>
        <dbReference type="HAMAP-Rule" id="MF_00186"/>
    </source>
</evidence>
<feature type="binding site" evidence="11">
    <location>
        <position position="310"/>
    </location>
    <ligand>
        <name>ATP</name>
        <dbReference type="ChEBI" id="CHEBI:30616"/>
    </ligand>
</feature>
<proteinExistence type="inferred from homology"/>
<evidence type="ECO:0000256" key="10">
    <source>
        <dbReference type="ARBA" id="ARBA00063665"/>
    </source>
</evidence>
<feature type="binding site" evidence="11">
    <location>
        <position position="84"/>
    </location>
    <ligand>
        <name>glycerol</name>
        <dbReference type="ChEBI" id="CHEBI:17754"/>
    </ligand>
</feature>
<feature type="binding site" evidence="11">
    <location>
        <position position="314"/>
    </location>
    <ligand>
        <name>ATP</name>
        <dbReference type="ChEBI" id="CHEBI:30616"/>
    </ligand>
</feature>
<dbReference type="GO" id="GO:0005524">
    <property type="term" value="F:ATP binding"/>
    <property type="evidence" value="ECO:0007669"/>
    <property type="project" value="UniProtKB-UniRule"/>
</dbReference>
<dbReference type="CDD" id="cd07786">
    <property type="entry name" value="FGGY_EcGK_like"/>
    <property type="match status" value="1"/>
</dbReference>
<dbReference type="RefSeq" id="WP_071875614.1">
    <property type="nucleotide sequence ID" value="NZ_JBHSHF010000013.1"/>
</dbReference>
<dbReference type="NCBIfam" id="NF000756">
    <property type="entry name" value="PRK00047.1"/>
    <property type="match status" value="1"/>
</dbReference>
<evidence type="ECO:0000256" key="8">
    <source>
        <dbReference type="ARBA" id="ARBA00052101"/>
    </source>
</evidence>
<feature type="binding site" evidence="11">
    <location>
        <position position="13"/>
    </location>
    <ligand>
        <name>ATP</name>
        <dbReference type="ChEBI" id="CHEBI:30616"/>
    </ligand>
</feature>
<feature type="domain" description="Carbohydrate kinase FGGY N-terminal" evidence="12">
    <location>
        <begin position="5"/>
        <end position="252"/>
    </location>
</feature>
<dbReference type="EMBL" id="JAJJVO010000153">
    <property type="protein sequence ID" value="MCC9274692.1"/>
    <property type="molecule type" value="Genomic_DNA"/>
</dbReference>
<comment type="pathway">
    <text evidence="1 11">Polyol metabolism; glycerol degradation via glycerol kinase pathway; sn-glycerol 3-phosphate from glycerol: step 1/1.</text>
</comment>
<dbReference type="FunFam" id="3.30.420.40:FF:000008">
    <property type="entry name" value="Glycerol kinase"/>
    <property type="match status" value="1"/>
</dbReference>
<feature type="binding site" evidence="11">
    <location>
        <position position="415"/>
    </location>
    <ligand>
        <name>ADP</name>
        <dbReference type="ChEBI" id="CHEBI:456216"/>
    </ligand>
</feature>
<accession>A0A1L8QP08</accession>
<evidence type="ECO:0000256" key="1">
    <source>
        <dbReference type="ARBA" id="ARBA00005190"/>
    </source>
</evidence>
<feature type="binding site" evidence="11">
    <location>
        <position position="245"/>
    </location>
    <ligand>
        <name>sn-glycerol 3-phosphate</name>
        <dbReference type="ChEBI" id="CHEBI:57597"/>
    </ligand>
</feature>
<dbReference type="PIRSF" id="PIRSF000538">
    <property type="entry name" value="GlpK"/>
    <property type="match status" value="1"/>
</dbReference>
<keyword evidence="3 11" id="KW-0808">Transferase</keyword>
<dbReference type="InterPro" id="IPR000577">
    <property type="entry name" value="Carb_kinase_FGGY"/>
</dbReference>
<feature type="binding site" evidence="11">
    <location>
        <position position="13"/>
    </location>
    <ligand>
        <name>sn-glycerol 3-phosphate</name>
        <dbReference type="ChEBI" id="CHEBI:57597"/>
    </ligand>
</feature>
<dbReference type="InterPro" id="IPR005999">
    <property type="entry name" value="Glycerol_kin"/>
</dbReference>
<dbReference type="GO" id="GO:0005829">
    <property type="term" value="C:cytosol"/>
    <property type="evidence" value="ECO:0007669"/>
    <property type="project" value="UniProtKB-ARBA"/>
</dbReference>
<reference evidence="14" key="2">
    <citation type="journal article" date="2021" name="PeerJ">
        <title>Extensive microbial diversity within the chicken gut microbiome revealed by metagenomics and culture.</title>
        <authorList>
            <person name="Gilroy R."/>
            <person name="Ravi A."/>
            <person name="Getino M."/>
            <person name="Pursley I."/>
            <person name="Horton D.L."/>
            <person name="Alikhan N.F."/>
            <person name="Baker D."/>
            <person name="Gharbi K."/>
            <person name="Hall N."/>
            <person name="Watson M."/>
            <person name="Adriaenssens E.M."/>
            <person name="Foster-Nyarko E."/>
            <person name="Jarju S."/>
            <person name="Secka A."/>
            <person name="Antonio M."/>
            <person name="Oren A."/>
            <person name="Chaudhuri R.R."/>
            <person name="La Ragione R."/>
            <person name="Hildebrand F."/>
            <person name="Pallen M.J."/>
        </authorList>
    </citation>
    <scope>NUCLEOTIDE SEQUENCE</scope>
    <source>
        <strain evidence="14">150</strain>
    </source>
</reference>
<dbReference type="Pfam" id="PF02782">
    <property type="entry name" value="FGGY_C"/>
    <property type="match status" value="1"/>
</dbReference>
<comment type="subunit">
    <text evidence="10 11">Homotetramer and homodimer (in equilibrium).</text>
</comment>
<comment type="caution">
    <text evidence="15">The sequence shown here is derived from an EMBL/GenBank/DDBJ whole genome shotgun (WGS) entry which is preliminary data.</text>
</comment>
<dbReference type="Proteomes" id="UP000813384">
    <property type="component" value="Unassembled WGS sequence"/>
</dbReference>
<keyword evidence="6 11" id="KW-0319">Glycerol metabolism</keyword>
<feature type="binding site" evidence="11">
    <location>
        <position position="135"/>
    </location>
    <ligand>
        <name>sn-glycerol 3-phosphate</name>
        <dbReference type="ChEBI" id="CHEBI:57597"/>
    </ligand>
</feature>
<feature type="binding site" evidence="11">
    <location>
        <position position="411"/>
    </location>
    <ligand>
        <name>ATP</name>
        <dbReference type="ChEBI" id="CHEBI:30616"/>
    </ligand>
</feature>
<feature type="binding site" evidence="11">
    <location>
        <position position="267"/>
    </location>
    <ligand>
        <name>ATP</name>
        <dbReference type="ChEBI" id="CHEBI:30616"/>
    </ligand>
</feature>
<dbReference type="InterPro" id="IPR043129">
    <property type="entry name" value="ATPase_NBD"/>
</dbReference>
<dbReference type="InterPro" id="IPR018484">
    <property type="entry name" value="FGGY_N"/>
</dbReference>
<dbReference type="OrthoDB" id="9805576at2"/>
<dbReference type="SUPFAM" id="SSF53067">
    <property type="entry name" value="Actin-like ATPase domain"/>
    <property type="match status" value="2"/>
</dbReference>
<evidence type="ECO:0000256" key="3">
    <source>
        <dbReference type="ARBA" id="ARBA00022679"/>
    </source>
</evidence>
<dbReference type="EMBL" id="JXKD01000019">
    <property type="protein sequence ID" value="OJG09207.1"/>
    <property type="molecule type" value="Genomic_DNA"/>
</dbReference>
<evidence type="ECO:0000313" key="14">
    <source>
        <dbReference type="EMBL" id="MCC9274692.1"/>
    </source>
</evidence>
<feature type="binding site" evidence="11">
    <location>
        <position position="14"/>
    </location>
    <ligand>
        <name>ATP</name>
        <dbReference type="ChEBI" id="CHEBI:30616"/>
    </ligand>
</feature>
<feature type="binding site" evidence="11">
    <location>
        <position position="267"/>
    </location>
    <ligand>
        <name>ADP</name>
        <dbReference type="ChEBI" id="CHEBI:456216"/>
    </ligand>
</feature>
<evidence type="ECO:0000259" key="12">
    <source>
        <dbReference type="Pfam" id="PF00370"/>
    </source>
</evidence>
<feature type="binding site" evidence="11">
    <location>
        <position position="84"/>
    </location>
    <ligand>
        <name>sn-glycerol 3-phosphate</name>
        <dbReference type="ChEBI" id="CHEBI:57597"/>
    </ligand>
</feature>